<dbReference type="OrthoDB" id="8832648at2"/>
<dbReference type="InterPro" id="IPR005534">
    <property type="entry name" value="Curli_assmbl/transp-comp_CsgG"/>
</dbReference>
<dbReference type="Gene3D" id="3.40.50.10610">
    <property type="entry name" value="ABC-type transport auxiliary lipoprotein component"/>
    <property type="match status" value="1"/>
</dbReference>
<feature type="region of interest" description="Disordered" evidence="1">
    <location>
        <begin position="303"/>
        <end position="338"/>
    </location>
</feature>
<dbReference type="InterPro" id="IPR049861">
    <property type="entry name" value="Holdfast_HfaB"/>
</dbReference>
<proteinExistence type="predicted"/>
<dbReference type="NCBIfam" id="NF037935">
    <property type="entry name" value="holdfast_HfaB"/>
    <property type="match status" value="1"/>
</dbReference>
<dbReference type="EMBL" id="CP013002">
    <property type="protein sequence ID" value="ALL12650.1"/>
    <property type="molecule type" value="Genomic_DNA"/>
</dbReference>
<gene>
    <name evidence="3" type="ORF">AQ619_04355</name>
</gene>
<keyword evidence="4" id="KW-1185">Reference proteome</keyword>
<dbReference type="PROSITE" id="PS51257">
    <property type="entry name" value="PROKAR_LIPOPROTEIN"/>
    <property type="match status" value="1"/>
</dbReference>
<keyword evidence="2" id="KW-0732">Signal</keyword>
<evidence type="ECO:0000256" key="1">
    <source>
        <dbReference type="SAM" id="MobiDB-lite"/>
    </source>
</evidence>
<dbReference type="Pfam" id="PF03783">
    <property type="entry name" value="CsgG"/>
    <property type="match status" value="1"/>
</dbReference>
<evidence type="ECO:0000313" key="4">
    <source>
        <dbReference type="Proteomes" id="UP000056905"/>
    </source>
</evidence>
<dbReference type="AlphaFoldDB" id="A0A0N7JH80"/>
<feature type="chain" id="PRO_5006014191" evidence="2">
    <location>
        <begin position="20"/>
        <end position="338"/>
    </location>
</feature>
<dbReference type="KEGG" id="chq:AQ619_04355"/>
<sequence length="338" mass="36369">MGNKRLSLAIMALACSALTACGTSVPKVSMEGNYAKPIGTAPVTANPTDYSAALVCLSQYAKQNRIAAPRIAIGRIADYTGKEESDGSGRKVTQGASLLAMSAFAKAGMPMVERFDTSVSEFELKYANNKLISDRPNPAADVPVDYRRILAGQVPGSDFYVVGGITELNYNIRSAGVDAYAGDKDTDGLKGSFKRRVFVMNIALDLRLVNTRTLEVVDVVAYQKQVVGREVSLGVFDFLNGNLFDISGGRGALEPVQLAVRALIERSVVEFSANLYGMPGPQGCMRYDPLGDPTVGQTGAFTPAYNNLGTNNAQTREDPSRWNARSDPDLRNAKRGRY</sequence>
<dbReference type="RefSeq" id="WP_062144785.1">
    <property type="nucleotide sequence ID" value="NZ_CP013002.1"/>
</dbReference>
<dbReference type="GO" id="GO:0030288">
    <property type="term" value="C:outer membrane-bounded periplasmic space"/>
    <property type="evidence" value="ECO:0007669"/>
    <property type="project" value="InterPro"/>
</dbReference>
<feature type="compositionally biased region" description="Basic and acidic residues" evidence="1">
    <location>
        <begin position="315"/>
        <end position="332"/>
    </location>
</feature>
<dbReference type="STRING" id="69395.AQ619_04355"/>
<feature type="signal peptide" evidence="2">
    <location>
        <begin position="1"/>
        <end position="19"/>
    </location>
</feature>
<name>A0A0N7JH80_9CAUL</name>
<accession>A0A0N7JH80</accession>
<organism evidence="3 4">
    <name type="scientific">Caulobacter henricii</name>
    <dbReference type="NCBI Taxonomy" id="69395"/>
    <lineage>
        <taxon>Bacteria</taxon>
        <taxon>Pseudomonadati</taxon>
        <taxon>Pseudomonadota</taxon>
        <taxon>Alphaproteobacteria</taxon>
        <taxon>Caulobacterales</taxon>
        <taxon>Caulobacteraceae</taxon>
        <taxon>Caulobacter</taxon>
    </lineage>
</organism>
<evidence type="ECO:0000256" key="2">
    <source>
        <dbReference type="SAM" id="SignalP"/>
    </source>
</evidence>
<evidence type="ECO:0000313" key="3">
    <source>
        <dbReference type="EMBL" id="ALL12650.1"/>
    </source>
</evidence>
<dbReference type="Proteomes" id="UP000056905">
    <property type="component" value="Chromosome"/>
</dbReference>
<reference evidence="3 4" key="1">
    <citation type="submission" date="2015-10" db="EMBL/GenBank/DDBJ databases">
        <title>Conservation of the essential genome among Caulobacter and Brevundimonas species.</title>
        <authorList>
            <person name="Scott D."/>
            <person name="Ely B."/>
        </authorList>
    </citation>
    <scope>NUCLEOTIDE SEQUENCE [LARGE SCALE GENOMIC DNA]</scope>
    <source>
        <strain evidence="3 4">CB4</strain>
    </source>
</reference>
<dbReference type="eggNOG" id="COG1462">
    <property type="taxonomic scope" value="Bacteria"/>
</dbReference>
<feature type="compositionally biased region" description="Polar residues" evidence="1">
    <location>
        <begin position="303"/>
        <end position="314"/>
    </location>
</feature>
<protein>
    <submittedName>
        <fullName evidence="3">Transcriptional regulator</fullName>
    </submittedName>
</protein>